<dbReference type="SUPFAM" id="SSF56436">
    <property type="entry name" value="C-type lectin-like"/>
    <property type="match status" value="1"/>
</dbReference>
<evidence type="ECO:0000259" key="7">
    <source>
        <dbReference type="PROSITE" id="PS50041"/>
    </source>
</evidence>
<keyword evidence="2" id="KW-0964">Secreted</keyword>
<feature type="compositionally biased region" description="Basic and acidic residues" evidence="5">
    <location>
        <begin position="198"/>
        <end position="207"/>
    </location>
</feature>
<feature type="region of interest" description="Disordered" evidence="5">
    <location>
        <begin position="172"/>
        <end position="223"/>
    </location>
</feature>
<evidence type="ECO:0000256" key="5">
    <source>
        <dbReference type="SAM" id="MobiDB-lite"/>
    </source>
</evidence>
<dbReference type="PANTHER" id="PTHR22799:SF1">
    <property type="entry name" value="C-TYPE LECTIN DOMAIN FAMILY 11 MEMBER A"/>
    <property type="match status" value="1"/>
</dbReference>
<feature type="signal peptide" evidence="6">
    <location>
        <begin position="1"/>
        <end position="23"/>
    </location>
</feature>
<name>A0AAV2H9G0_LYMST</name>
<keyword evidence="9" id="KW-1185">Reference proteome</keyword>
<gene>
    <name evidence="8" type="ORF">GSLYS_00004487001</name>
</gene>
<evidence type="ECO:0000256" key="3">
    <source>
        <dbReference type="ARBA" id="ARBA00022729"/>
    </source>
</evidence>
<reference evidence="8 9" key="1">
    <citation type="submission" date="2024-04" db="EMBL/GenBank/DDBJ databases">
        <authorList>
            <consortium name="Genoscope - CEA"/>
            <person name="William W."/>
        </authorList>
    </citation>
    <scope>NUCLEOTIDE SEQUENCE [LARGE SCALE GENOMIC DNA]</scope>
</reference>
<sequence length="223" mass="24368">MKMQTDLKIVALLLVVYVASSLGGKCNRKDSYYVHGACFFLRQQKATYDNAKAECITEGGELALVKTEQHLNKIPELRQIFKHPYNVWIGARYNVKSGKWISEATGAPVFGLGQFVGSIGKPKEDSCGAVLMGYGDRWIDARACKSTFVFLCTERRVSPVSPTCISEMISASEATNSTNEENMVPDTPGADINTSKEISSEITEKDNGISSSPENGEKAEAHT</sequence>
<organism evidence="8 9">
    <name type="scientific">Lymnaea stagnalis</name>
    <name type="common">Great pond snail</name>
    <name type="synonym">Helix stagnalis</name>
    <dbReference type="NCBI Taxonomy" id="6523"/>
    <lineage>
        <taxon>Eukaryota</taxon>
        <taxon>Metazoa</taxon>
        <taxon>Spiralia</taxon>
        <taxon>Lophotrochozoa</taxon>
        <taxon>Mollusca</taxon>
        <taxon>Gastropoda</taxon>
        <taxon>Heterobranchia</taxon>
        <taxon>Euthyneura</taxon>
        <taxon>Panpulmonata</taxon>
        <taxon>Hygrophila</taxon>
        <taxon>Lymnaeoidea</taxon>
        <taxon>Lymnaeidae</taxon>
        <taxon>Lymnaea</taxon>
    </lineage>
</organism>
<keyword evidence="4" id="KW-0430">Lectin</keyword>
<comment type="caution">
    <text evidence="8">The sequence shown here is derived from an EMBL/GenBank/DDBJ whole genome shotgun (WGS) entry which is preliminary data.</text>
</comment>
<protein>
    <recommendedName>
        <fullName evidence="7">C-type lectin domain-containing protein</fullName>
    </recommendedName>
</protein>
<dbReference type="AlphaFoldDB" id="A0AAV2H9G0"/>
<evidence type="ECO:0000256" key="4">
    <source>
        <dbReference type="ARBA" id="ARBA00022734"/>
    </source>
</evidence>
<dbReference type="GO" id="GO:0008083">
    <property type="term" value="F:growth factor activity"/>
    <property type="evidence" value="ECO:0007669"/>
    <property type="project" value="TreeGrafter"/>
</dbReference>
<evidence type="ECO:0000256" key="6">
    <source>
        <dbReference type="SAM" id="SignalP"/>
    </source>
</evidence>
<accession>A0AAV2H9G0</accession>
<keyword evidence="3 6" id="KW-0732">Signal</keyword>
<feature type="chain" id="PRO_5044021969" description="C-type lectin domain-containing protein" evidence="6">
    <location>
        <begin position="24"/>
        <end position="223"/>
    </location>
</feature>
<dbReference type="GO" id="GO:0005615">
    <property type="term" value="C:extracellular space"/>
    <property type="evidence" value="ECO:0007669"/>
    <property type="project" value="TreeGrafter"/>
</dbReference>
<comment type="subcellular location">
    <subcellularLocation>
        <location evidence="1">Secreted</location>
    </subcellularLocation>
</comment>
<evidence type="ECO:0000313" key="9">
    <source>
        <dbReference type="Proteomes" id="UP001497497"/>
    </source>
</evidence>
<dbReference type="CDD" id="cd00037">
    <property type="entry name" value="CLECT"/>
    <property type="match status" value="1"/>
</dbReference>
<feature type="compositionally biased region" description="Polar residues" evidence="5">
    <location>
        <begin position="172"/>
        <end position="181"/>
    </location>
</feature>
<dbReference type="Pfam" id="PF00059">
    <property type="entry name" value="Lectin_C"/>
    <property type="match status" value="1"/>
</dbReference>
<evidence type="ECO:0000256" key="1">
    <source>
        <dbReference type="ARBA" id="ARBA00004613"/>
    </source>
</evidence>
<feature type="domain" description="C-type lectin" evidence="7">
    <location>
        <begin position="34"/>
        <end position="153"/>
    </location>
</feature>
<proteinExistence type="predicted"/>
<dbReference type="EMBL" id="CAXITT010000068">
    <property type="protein sequence ID" value="CAL1530354.1"/>
    <property type="molecule type" value="Genomic_DNA"/>
</dbReference>
<dbReference type="GO" id="GO:0030246">
    <property type="term" value="F:carbohydrate binding"/>
    <property type="evidence" value="ECO:0007669"/>
    <property type="project" value="UniProtKB-KW"/>
</dbReference>
<dbReference type="InterPro" id="IPR001304">
    <property type="entry name" value="C-type_lectin-like"/>
</dbReference>
<dbReference type="PANTHER" id="PTHR22799">
    <property type="entry name" value="TETRANECTIN-RELATED"/>
    <property type="match status" value="1"/>
</dbReference>
<dbReference type="PROSITE" id="PS50041">
    <property type="entry name" value="C_TYPE_LECTIN_2"/>
    <property type="match status" value="1"/>
</dbReference>
<dbReference type="Gene3D" id="3.10.100.10">
    <property type="entry name" value="Mannose-Binding Protein A, subunit A"/>
    <property type="match status" value="1"/>
</dbReference>
<dbReference type="InterPro" id="IPR016187">
    <property type="entry name" value="CTDL_fold"/>
</dbReference>
<dbReference type="InterPro" id="IPR051663">
    <property type="entry name" value="CLec_Tetranectin-domain"/>
</dbReference>
<dbReference type="InterPro" id="IPR016186">
    <property type="entry name" value="C-type_lectin-like/link_sf"/>
</dbReference>
<dbReference type="Proteomes" id="UP001497497">
    <property type="component" value="Unassembled WGS sequence"/>
</dbReference>
<evidence type="ECO:0000256" key="2">
    <source>
        <dbReference type="ARBA" id="ARBA00022525"/>
    </source>
</evidence>
<evidence type="ECO:0000313" key="8">
    <source>
        <dbReference type="EMBL" id="CAL1530354.1"/>
    </source>
</evidence>